<feature type="region of interest" description="Disordered" evidence="1">
    <location>
        <begin position="1"/>
        <end position="24"/>
    </location>
</feature>
<dbReference type="EMBL" id="AHZP02001904">
    <property type="protein sequence ID" value="KYK65685.1"/>
    <property type="molecule type" value="Genomic_DNA"/>
</dbReference>
<feature type="region of interest" description="Disordered" evidence="1">
    <location>
        <begin position="57"/>
        <end position="99"/>
    </location>
</feature>
<accession>A0A151H8J5</accession>
<evidence type="ECO:0000313" key="2">
    <source>
        <dbReference type="EMBL" id="KYK65685.1"/>
    </source>
</evidence>
<feature type="non-terminal residue" evidence="2">
    <location>
        <position position="1"/>
    </location>
</feature>
<name>A0A151H8J5_TOXGO</name>
<reference evidence="3" key="1">
    <citation type="submission" date="2016-03" db="EMBL/GenBank/DDBJ databases">
        <authorList>
            <person name="Sibley D."/>
            <person name="Venepally P."/>
            <person name="Karamycheva S."/>
            <person name="Hadjithomas M."/>
            <person name="Khan A."/>
            <person name="Brunk B."/>
            <person name="Roos D."/>
            <person name="Caler E."/>
            <person name="Lorenzi H."/>
        </authorList>
    </citation>
    <scope>NUCLEOTIDE SEQUENCE [LARGE SCALE GENOMIC DNA]</scope>
    <source>
        <strain evidence="3">TgCatPRC2</strain>
    </source>
</reference>
<sequence>SDLPWSMSDASVHKSALPPAAASRRNRRLAEIFSAVRRWTRRSERLQGNAKRRLCPLEWRGGTGRGRLPEFGSREKRRSSRAGRESSKRSPASAVGRLR</sequence>
<evidence type="ECO:0000256" key="1">
    <source>
        <dbReference type="SAM" id="MobiDB-lite"/>
    </source>
</evidence>
<comment type="caution">
    <text evidence="2">The sequence shown here is derived from an EMBL/GenBank/DDBJ whole genome shotgun (WGS) entry which is preliminary data.</text>
</comment>
<protein>
    <submittedName>
        <fullName evidence="2">MCM2/3/5 family protein</fullName>
    </submittedName>
</protein>
<evidence type="ECO:0000313" key="3">
    <source>
        <dbReference type="Proteomes" id="UP000075225"/>
    </source>
</evidence>
<dbReference type="VEuPathDB" id="ToxoDB:TGPRC2_315600B"/>
<feature type="non-terminal residue" evidence="2">
    <location>
        <position position="99"/>
    </location>
</feature>
<proteinExistence type="predicted"/>
<organism evidence="2 3">
    <name type="scientific">Toxoplasma gondii TgCatPRC2</name>
    <dbReference type="NCBI Taxonomy" id="1130821"/>
    <lineage>
        <taxon>Eukaryota</taxon>
        <taxon>Sar</taxon>
        <taxon>Alveolata</taxon>
        <taxon>Apicomplexa</taxon>
        <taxon>Conoidasida</taxon>
        <taxon>Coccidia</taxon>
        <taxon>Eucoccidiorida</taxon>
        <taxon>Eimeriorina</taxon>
        <taxon>Sarcocystidae</taxon>
        <taxon>Toxoplasma</taxon>
    </lineage>
</organism>
<dbReference type="Proteomes" id="UP000075225">
    <property type="component" value="Unassembled WGS sequence"/>
</dbReference>
<gene>
    <name evidence="2" type="ORF">TGPRC2_315600B</name>
</gene>
<dbReference type="AlphaFoldDB" id="A0A151H8J5"/>